<sequence length="125" mass="14436">MNRILKQSGFHHMGLLERLYRRLYRDPNERDPDEIDMIIVTEEGVMVNDTYFDRERIQQLVAAAGNPGIRRERPMTNADGSMEIRIPELGVATMTRGGTVEVGGVEIQRRSWLYKEIARLFLAES</sequence>
<dbReference type="OrthoDB" id="9991685at2"/>
<name>A0A3E3JZ21_9FIRM</name>
<keyword evidence="2" id="KW-1185">Reference proteome</keyword>
<dbReference type="AlphaFoldDB" id="A0A3E3JZ21"/>
<dbReference type="GeneID" id="97193585"/>
<dbReference type="RefSeq" id="WP_024733365.1">
    <property type="nucleotide sequence ID" value="NZ_BAABYU010000001.1"/>
</dbReference>
<gene>
    <name evidence="1" type="ORF">DW016_13530</name>
</gene>
<evidence type="ECO:0000313" key="2">
    <source>
        <dbReference type="Proteomes" id="UP000261080"/>
    </source>
</evidence>
<evidence type="ECO:0000313" key="1">
    <source>
        <dbReference type="EMBL" id="RGE85156.1"/>
    </source>
</evidence>
<comment type="caution">
    <text evidence="1">The sequence shown here is derived from an EMBL/GenBank/DDBJ whole genome shotgun (WGS) entry which is preliminary data.</text>
</comment>
<accession>A0A3E3JZ21</accession>
<reference evidence="1 2" key="1">
    <citation type="submission" date="2018-08" db="EMBL/GenBank/DDBJ databases">
        <title>A genome reference for cultivated species of the human gut microbiota.</title>
        <authorList>
            <person name="Zou Y."/>
            <person name="Xue W."/>
            <person name="Luo G."/>
        </authorList>
    </citation>
    <scope>NUCLEOTIDE SEQUENCE [LARGE SCALE GENOMIC DNA]</scope>
    <source>
        <strain evidence="1 2">AF37-2AT</strain>
    </source>
</reference>
<dbReference type="EMBL" id="QVLX01000009">
    <property type="protein sequence ID" value="RGE85156.1"/>
    <property type="molecule type" value="Genomic_DNA"/>
</dbReference>
<proteinExistence type="predicted"/>
<protein>
    <submittedName>
        <fullName evidence="1">Uncharacterized protein</fullName>
    </submittedName>
</protein>
<organism evidence="1 2">
    <name type="scientific">Sellimonas intestinalis</name>
    <dbReference type="NCBI Taxonomy" id="1653434"/>
    <lineage>
        <taxon>Bacteria</taxon>
        <taxon>Bacillati</taxon>
        <taxon>Bacillota</taxon>
        <taxon>Clostridia</taxon>
        <taxon>Lachnospirales</taxon>
        <taxon>Lachnospiraceae</taxon>
        <taxon>Sellimonas</taxon>
    </lineage>
</organism>
<dbReference type="Proteomes" id="UP000261080">
    <property type="component" value="Unassembled WGS sequence"/>
</dbReference>